<keyword evidence="1" id="KW-0436">Ligase</keyword>
<name>X1K3X9_9ZZZZ</name>
<dbReference type="EMBL" id="BARV01003286">
    <property type="protein sequence ID" value="GAI01263.1"/>
    <property type="molecule type" value="Genomic_DNA"/>
</dbReference>
<proteinExistence type="predicted"/>
<dbReference type="InterPro" id="IPR051538">
    <property type="entry name" value="Acyl-CoA_Synth/Transferase"/>
</dbReference>
<sequence length="176" mass="18680">MSGEVRAIFEPKSVVLVGASAREGVGAASPAFFGSLVHNTLHFFKGKTHVVDFSGRLNGSVKNLSEVPSGCDIAVIVLPPKLVMKNLRKLFARKVKSMVLVAGGFDQHQLEELTRVAAKQKVRVLGPNVMAGVINTAKGLCITLEREIMPPCGGIAMISQNCAVGTAMLDRACSYS</sequence>
<dbReference type="Pfam" id="PF13380">
    <property type="entry name" value="CoA_binding_2"/>
    <property type="match status" value="1"/>
</dbReference>
<dbReference type="PANTHER" id="PTHR43334">
    <property type="entry name" value="ACETATE--COA LIGASE [ADP-FORMING]"/>
    <property type="match status" value="1"/>
</dbReference>
<accession>X1K3X9</accession>
<dbReference type="SUPFAM" id="SSF51735">
    <property type="entry name" value="NAD(P)-binding Rossmann-fold domains"/>
    <property type="match status" value="1"/>
</dbReference>
<dbReference type="InterPro" id="IPR036291">
    <property type="entry name" value="NAD(P)-bd_dom_sf"/>
</dbReference>
<dbReference type="Gene3D" id="3.40.50.720">
    <property type="entry name" value="NAD(P)-binding Rossmann-like Domain"/>
    <property type="match status" value="1"/>
</dbReference>
<evidence type="ECO:0000313" key="5">
    <source>
        <dbReference type="EMBL" id="GAI01263.1"/>
    </source>
</evidence>
<feature type="non-terminal residue" evidence="5">
    <location>
        <position position="176"/>
    </location>
</feature>
<dbReference type="GO" id="GO:0005524">
    <property type="term" value="F:ATP binding"/>
    <property type="evidence" value="ECO:0007669"/>
    <property type="project" value="UniProtKB-KW"/>
</dbReference>
<dbReference type="AlphaFoldDB" id="X1K3X9"/>
<evidence type="ECO:0000256" key="2">
    <source>
        <dbReference type="ARBA" id="ARBA00022741"/>
    </source>
</evidence>
<dbReference type="SMART" id="SM00881">
    <property type="entry name" value="CoA_binding"/>
    <property type="match status" value="1"/>
</dbReference>
<dbReference type="PANTHER" id="PTHR43334:SF1">
    <property type="entry name" value="3-HYDROXYPROPIONATE--COA LIGASE [ADP-FORMING]"/>
    <property type="match status" value="1"/>
</dbReference>
<dbReference type="InterPro" id="IPR003781">
    <property type="entry name" value="CoA-bd"/>
</dbReference>
<keyword evidence="2" id="KW-0547">Nucleotide-binding</keyword>
<dbReference type="GO" id="GO:0016874">
    <property type="term" value="F:ligase activity"/>
    <property type="evidence" value="ECO:0007669"/>
    <property type="project" value="UniProtKB-KW"/>
</dbReference>
<reference evidence="5" key="1">
    <citation type="journal article" date="2014" name="Front. Microbiol.">
        <title>High frequency of phylogenetically diverse reductive dehalogenase-homologous genes in deep subseafloor sedimentary metagenomes.</title>
        <authorList>
            <person name="Kawai M."/>
            <person name="Futagami T."/>
            <person name="Toyoda A."/>
            <person name="Takaki Y."/>
            <person name="Nishi S."/>
            <person name="Hori S."/>
            <person name="Arai W."/>
            <person name="Tsubouchi T."/>
            <person name="Morono Y."/>
            <person name="Uchiyama I."/>
            <person name="Ito T."/>
            <person name="Fujiyama A."/>
            <person name="Inagaki F."/>
            <person name="Takami H."/>
        </authorList>
    </citation>
    <scope>NUCLEOTIDE SEQUENCE</scope>
    <source>
        <strain evidence="5">Expedition CK06-06</strain>
    </source>
</reference>
<protein>
    <recommendedName>
        <fullName evidence="4">CoA-binding domain-containing protein</fullName>
    </recommendedName>
</protein>
<feature type="domain" description="CoA-binding" evidence="4">
    <location>
        <begin position="8"/>
        <end position="105"/>
    </location>
</feature>
<evidence type="ECO:0000256" key="3">
    <source>
        <dbReference type="ARBA" id="ARBA00022840"/>
    </source>
</evidence>
<organism evidence="5">
    <name type="scientific">marine sediment metagenome</name>
    <dbReference type="NCBI Taxonomy" id="412755"/>
    <lineage>
        <taxon>unclassified sequences</taxon>
        <taxon>metagenomes</taxon>
        <taxon>ecological metagenomes</taxon>
    </lineage>
</organism>
<evidence type="ECO:0000259" key="4">
    <source>
        <dbReference type="SMART" id="SM00881"/>
    </source>
</evidence>
<gene>
    <name evidence="5" type="ORF">S06H3_07948</name>
</gene>
<comment type="caution">
    <text evidence="5">The sequence shown here is derived from an EMBL/GenBank/DDBJ whole genome shotgun (WGS) entry which is preliminary data.</text>
</comment>
<keyword evidence="3" id="KW-0067">ATP-binding</keyword>
<evidence type="ECO:0000256" key="1">
    <source>
        <dbReference type="ARBA" id="ARBA00022598"/>
    </source>
</evidence>